<organism evidence="1 2">
    <name type="scientific">Snodgrassella alvi SCGC AB-598-J21</name>
    <dbReference type="NCBI Taxonomy" id="1385367"/>
    <lineage>
        <taxon>Bacteria</taxon>
        <taxon>Pseudomonadati</taxon>
        <taxon>Pseudomonadota</taxon>
        <taxon>Betaproteobacteria</taxon>
        <taxon>Neisseriales</taxon>
        <taxon>Neisseriaceae</taxon>
        <taxon>Snodgrassella</taxon>
    </lineage>
</organism>
<proteinExistence type="predicted"/>
<evidence type="ECO:0000313" key="2">
    <source>
        <dbReference type="Proteomes" id="UP000027644"/>
    </source>
</evidence>
<name>A0A074VC34_9NEIS</name>
<dbReference type="EMBL" id="AVQL01000422">
    <property type="protein sequence ID" value="KEQ01387.1"/>
    <property type="molecule type" value="Genomic_DNA"/>
</dbReference>
<gene>
    <name evidence="1" type="ORF">SASC598J21_008380</name>
</gene>
<dbReference type="Proteomes" id="UP000027644">
    <property type="component" value="Unassembled WGS sequence"/>
</dbReference>
<accession>A0A074VC34</accession>
<dbReference type="AlphaFoldDB" id="A0A074VC34"/>
<evidence type="ECO:0000313" key="1">
    <source>
        <dbReference type="EMBL" id="KEQ01387.1"/>
    </source>
</evidence>
<reference evidence="1 2" key="1">
    <citation type="journal article" date="2014" name="PLoS Genet.">
        <title>Hidden diversity in honey bee gut symbionts detected by single-cell genomics.</title>
        <authorList>
            <person name="Engel P."/>
            <person name="Stepanauskas R."/>
            <person name="Moran N."/>
        </authorList>
    </citation>
    <scope>NUCLEOTIDE SEQUENCE [LARGE SCALE GENOMIC DNA]</scope>
    <source>
        <strain evidence="1 2">SCGC AB-598-J21</strain>
    </source>
</reference>
<sequence length="366" mass="40431">MNTHHCLPDTRAFPTDQVKNELLLHAASLVTPTSKAQTTLARESLQTEISRMLAQNHYTNLSVALAMAANSDIYNALWNSMETVLQARNQTEVQWLALPVIIVGGAKENISLPDSIPAEAITEIFKNRPWSDEWNKIHWASHLVSDTTLTHIKASQWYAAKQNQQMAADFLGQLPKTPLIVESGQSVQVFYALGFSGQGIQSALNCNLADTALPLMQVWQTHLATAGATLFINPLAPQSPLNALRSGSAMRLRMACDVFTTNAIRAIRLQSPRVGVVIAAQEGGNILFGFNATDSVFELQPQIFRWPLTQADNIDSIIQNFIDLLAECHVENIRLLHEPISAQTQLPNYAQSINMVGHNPLFPRSH</sequence>
<comment type="caution">
    <text evidence="1">The sequence shown here is derived from an EMBL/GenBank/DDBJ whole genome shotgun (WGS) entry which is preliminary data.</text>
</comment>
<evidence type="ECO:0008006" key="3">
    <source>
        <dbReference type="Google" id="ProtNLM"/>
    </source>
</evidence>
<protein>
    <recommendedName>
        <fullName evidence="3">Conjugal transfer protein</fullName>
    </recommendedName>
</protein>